<gene>
    <name evidence="2" type="ORF">SAMN04488092_1236</name>
</gene>
<dbReference type="STRING" id="657014.SAMN04488092_1236"/>
<dbReference type="RefSeq" id="WP_090271383.1">
    <property type="nucleotide sequence ID" value="NZ_FOEP01000023.1"/>
</dbReference>
<reference evidence="2 3" key="1">
    <citation type="submission" date="2016-10" db="EMBL/GenBank/DDBJ databases">
        <authorList>
            <person name="de Groot N.N."/>
        </authorList>
    </citation>
    <scope>NUCLEOTIDE SEQUENCE [LARGE SCALE GENOMIC DNA]</scope>
    <source>
        <strain evidence="2 3">DSM 22007</strain>
    </source>
</reference>
<dbReference type="InterPro" id="IPR045387">
    <property type="entry name" value="DUF6524"/>
</dbReference>
<evidence type="ECO:0000313" key="3">
    <source>
        <dbReference type="Proteomes" id="UP000198634"/>
    </source>
</evidence>
<feature type="transmembrane region" description="Helical" evidence="1">
    <location>
        <begin position="37"/>
        <end position="55"/>
    </location>
</feature>
<name>A0A1H9L461_9RHOB</name>
<keyword evidence="1" id="KW-1133">Transmembrane helix</keyword>
<feature type="transmembrane region" description="Helical" evidence="1">
    <location>
        <begin position="62"/>
        <end position="82"/>
    </location>
</feature>
<protein>
    <submittedName>
        <fullName evidence="2">Uncharacterized protein</fullName>
    </submittedName>
</protein>
<dbReference type="EMBL" id="FOEP01000023">
    <property type="protein sequence ID" value="SER06160.1"/>
    <property type="molecule type" value="Genomic_DNA"/>
</dbReference>
<dbReference type="OrthoDB" id="7272344at2"/>
<dbReference type="AlphaFoldDB" id="A0A1H9L461"/>
<dbReference type="Pfam" id="PF20134">
    <property type="entry name" value="DUF6524"/>
    <property type="match status" value="1"/>
</dbReference>
<organism evidence="2 3">
    <name type="scientific">Thalassovita taeanensis</name>
    <dbReference type="NCBI Taxonomy" id="657014"/>
    <lineage>
        <taxon>Bacteria</taxon>
        <taxon>Pseudomonadati</taxon>
        <taxon>Pseudomonadota</taxon>
        <taxon>Alphaproteobacteria</taxon>
        <taxon>Rhodobacterales</taxon>
        <taxon>Roseobacteraceae</taxon>
        <taxon>Thalassovita</taxon>
    </lineage>
</organism>
<evidence type="ECO:0000313" key="2">
    <source>
        <dbReference type="EMBL" id="SER06160.1"/>
    </source>
</evidence>
<dbReference type="Proteomes" id="UP000198634">
    <property type="component" value="Unassembled WGS sequence"/>
</dbReference>
<feature type="transmembrane region" description="Helical" evidence="1">
    <location>
        <begin position="94"/>
        <end position="116"/>
    </location>
</feature>
<keyword evidence="1" id="KW-0472">Membrane</keyword>
<accession>A0A1H9L461</accession>
<sequence>MGFILRWFVAFFLLTATFNPTEWNYAKWLSVNYAQETPMAVLLGLLLSVGYIIYLRATVRSIGAFGMFLVLAIVAALLWVLYDYGLLSLENQDVNVWLGLFALSVVLGIGLSWSLIRRMLSGQADVDDLDE</sequence>
<keyword evidence="3" id="KW-1185">Reference proteome</keyword>
<proteinExistence type="predicted"/>
<evidence type="ECO:0000256" key="1">
    <source>
        <dbReference type="SAM" id="Phobius"/>
    </source>
</evidence>
<keyword evidence="1" id="KW-0812">Transmembrane</keyword>